<reference evidence="1" key="1">
    <citation type="submission" date="2020-11" db="EMBL/GenBank/DDBJ databases">
        <authorList>
            <person name="Tran Van P."/>
        </authorList>
    </citation>
    <scope>NUCLEOTIDE SEQUENCE</scope>
</reference>
<protein>
    <submittedName>
        <fullName evidence="1">Uncharacterized protein</fullName>
    </submittedName>
</protein>
<accession>A0A7R9FDR9</accession>
<proteinExistence type="predicted"/>
<evidence type="ECO:0000313" key="1">
    <source>
        <dbReference type="EMBL" id="CAD7451702.1"/>
    </source>
</evidence>
<dbReference type="EMBL" id="OD607155">
    <property type="protein sequence ID" value="CAD7451702.1"/>
    <property type="molecule type" value="Genomic_DNA"/>
</dbReference>
<sequence>MNLNLCVKVIYIYDYITNTNRTFVEGILRQTKERLRLSSPRNKLLPPWT</sequence>
<name>A0A7R9FDR9_9NEOP</name>
<gene>
    <name evidence="1" type="ORF">TBIB3V08_LOCUS13970</name>
</gene>
<dbReference type="AlphaFoldDB" id="A0A7R9FDR9"/>
<organism evidence="1">
    <name type="scientific">Timema bartmani</name>
    <dbReference type="NCBI Taxonomy" id="61472"/>
    <lineage>
        <taxon>Eukaryota</taxon>
        <taxon>Metazoa</taxon>
        <taxon>Ecdysozoa</taxon>
        <taxon>Arthropoda</taxon>
        <taxon>Hexapoda</taxon>
        <taxon>Insecta</taxon>
        <taxon>Pterygota</taxon>
        <taxon>Neoptera</taxon>
        <taxon>Polyneoptera</taxon>
        <taxon>Phasmatodea</taxon>
        <taxon>Timematodea</taxon>
        <taxon>Timematoidea</taxon>
        <taxon>Timematidae</taxon>
        <taxon>Timema</taxon>
    </lineage>
</organism>